<evidence type="ECO:0000313" key="3">
    <source>
        <dbReference type="Proteomes" id="UP000029549"/>
    </source>
</evidence>
<organism evidence="2 3">
    <name type="scientific">Comamonas thiooxydans</name>
    <dbReference type="NCBI Taxonomy" id="363952"/>
    <lineage>
        <taxon>Bacteria</taxon>
        <taxon>Pseudomonadati</taxon>
        <taxon>Pseudomonadota</taxon>
        <taxon>Betaproteobacteria</taxon>
        <taxon>Burkholderiales</taxon>
        <taxon>Comamonadaceae</taxon>
        <taxon>Comamonas</taxon>
    </lineage>
</organism>
<dbReference type="AlphaFoldDB" id="A0A0E3CCX4"/>
<keyword evidence="1" id="KW-0812">Transmembrane</keyword>
<sequence>MSIRSHEAVAAAACQPPAINALIKLLPVTQAVFTGFPIIGAKSVAALLSRAWFGIFVAPSLLVAVRLLSFLPQGVRHA</sequence>
<name>A0A0E3CCX4_9BURK</name>
<comment type="caution">
    <text evidence="2">The sequence shown here is derived from an EMBL/GenBank/DDBJ whole genome shotgun (WGS) entry which is preliminary data.</text>
</comment>
<dbReference type="EMBL" id="AWTP01000137">
    <property type="protein sequence ID" value="KGH06981.1"/>
    <property type="molecule type" value="Genomic_DNA"/>
</dbReference>
<evidence type="ECO:0000313" key="2">
    <source>
        <dbReference type="EMBL" id="KGH06981.1"/>
    </source>
</evidence>
<feature type="transmembrane region" description="Helical" evidence="1">
    <location>
        <begin position="21"/>
        <end position="39"/>
    </location>
</feature>
<keyword evidence="1" id="KW-1133">Transmembrane helix</keyword>
<keyword evidence="1" id="KW-0472">Membrane</keyword>
<proteinExistence type="predicted"/>
<evidence type="ECO:0000256" key="1">
    <source>
        <dbReference type="SAM" id="Phobius"/>
    </source>
</evidence>
<keyword evidence="3" id="KW-1185">Reference proteome</keyword>
<accession>A0A0E3CCX4</accession>
<dbReference type="RefSeq" id="WP_034395483.1">
    <property type="nucleotide sequence ID" value="NZ_AWTM01000103.1"/>
</dbReference>
<protein>
    <submittedName>
        <fullName evidence="2">Uncharacterized protein</fullName>
    </submittedName>
</protein>
<gene>
    <name evidence="2" type="ORF">P608_21490</name>
</gene>
<dbReference type="Proteomes" id="UP000029549">
    <property type="component" value="Unassembled WGS sequence"/>
</dbReference>
<feature type="transmembrane region" description="Helical" evidence="1">
    <location>
        <begin position="51"/>
        <end position="71"/>
    </location>
</feature>
<reference evidence="2 3" key="1">
    <citation type="submission" date="2013-09" db="EMBL/GenBank/DDBJ databases">
        <title>High correlation between genotypes and phenotypes of environmental bacteria Comamonas testosteroni strains.</title>
        <authorList>
            <person name="Liu L."/>
            <person name="Zhu W."/>
            <person name="Xia X."/>
            <person name="Xu B."/>
            <person name="Luo M."/>
            <person name="Wang G."/>
        </authorList>
    </citation>
    <scope>NUCLEOTIDE SEQUENCE [LARGE SCALE GENOMIC DNA]</scope>
    <source>
        <strain evidence="2 3">DF2</strain>
    </source>
</reference>